<dbReference type="InterPro" id="IPR029058">
    <property type="entry name" value="AB_hydrolase_fold"/>
</dbReference>
<dbReference type="RefSeq" id="XP_024721331.1">
    <property type="nucleotide sequence ID" value="XM_024866558.1"/>
</dbReference>
<evidence type="ECO:0000259" key="1">
    <source>
        <dbReference type="Pfam" id="PF00561"/>
    </source>
</evidence>
<dbReference type="InterPro" id="IPR000073">
    <property type="entry name" value="AB_hydrolase_1"/>
</dbReference>
<dbReference type="AlphaFoldDB" id="A0A2T3B365"/>
<dbReference type="InterPro" id="IPR050266">
    <property type="entry name" value="AB_hydrolase_sf"/>
</dbReference>
<dbReference type="GO" id="GO:0046464">
    <property type="term" value="P:acylglycerol catabolic process"/>
    <property type="evidence" value="ECO:0007669"/>
    <property type="project" value="TreeGrafter"/>
</dbReference>
<dbReference type="GeneID" id="36574639"/>
<protein>
    <recommendedName>
        <fullName evidence="1">AB hydrolase-1 domain-containing protein</fullName>
    </recommendedName>
</protein>
<feature type="domain" description="AB hydrolase-1" evidence="1">
    <location>
        <begin position="30"/>
        <end position="166"/>
    </location>
</feature>
<dbReference type="PANTHER" id="PTHR43798:SF33">
    <property type="entry name" value="HYDROLASE, PUTATIVE (AFU_ORTHOLOGUE AFUA_2G14860)-RELATED"/>
    <property type="match status" value="1"/>
</dbReference>
<sequence>MFEGFSEFDIAVSNSPDVTIHGIRSGNGEPLLLLHGFPQTHHMWHLVAPQLASAFTVICIDLRGYGRSSKPASSSSAKHAPYSKSSMARDCVAVMAHFGFQSFSILAHDRGARVAHKLCVDYPERARKLMMLDICPTLTMYEATNQDFATAYWHWFFLVQPAPFPETLILKNREVFREKFFGGAGYAGGKEEYHPEAMREYLAQLVDPEAVHAMCEDYRAAATVDLEEAREDREKGRKIKCPVRVLWGKKAVIERCFDAMKEWRAVSEGAVDGEAVDSGHYVAEEVPDVVLKNAMEFFG</sequence>
<dbReference type="Pfam" id="PF00561">
    <property type="entry name" value="Abhydrolase_1"/>
    <property type="match status" value="1"/>
</dbReference>
<dbReference type="SUPFAM" id="SSF53474">
    <property type="entry name" value="alpha/beta-Hydrolases"/>
    <property type="match status" value="1"/>
</dbReference>
<name>A0A2T3B365_AMORE</name>
<evidence type="ECO:0000313" key="2">
    <source>
        <dbReference type="EMBL" id="PSS20061.1"/>
    </source>
</evidence>
<proteinExistence type="predicted"/>
<dbReference type="Gene3D" id="3.40.50.1820">
    <property type="entry name" value="alpha/beta hydrolase"/>
    <property type="match status" value="1"/>
</dbReference>
<dbReference type="InterPro" id="IPR000639">
    <property type="entry name" value="Epox_hydrolase-like"/>
</dbReference>
<dbReference type="EMBL" id="KZ679010">
    <property type="protein sequence ID" value="PSS20061.1"/>
    <property type="molecule type" value="Genomic_DNA"/>
</dbReference>
<keyword evidence="3" id="KW-1185">Reference proteome</keyword>
<dbReference type="PRINTS" id="PR00412">
    <property type="entry name" value="EPOXHYDRLASE"/>
</dbReference>
<dbReference type="OrthoDB" id="408373at2759"/>
<dbReference type="GO" id="GO:0047372">
    <property type="term" value="F:monoacylglycerol lipase activity"/>
    <property type="evidence" value="ECO:0007669"/>
    <property type="project" value="TreeGrafter"/>
</dbReference>
<accession>A0A2T3B365</accession>
<reference evidence="2 3" key="1">
    <citation type="journal article" date="2018" name="New Phytol.">
        <title>Comparative genomics and transcriptomics depict ericoid mycorrhizal fungi as versatile saprotrophs and plant mutualists.</title>
        <authorList>
            <person name="Martino E."/>
            <person name="Morin E."/>
            <person name="Grelet G.A."/>
            <person name="Kuo A."/>
            <person name="Kohler A."/>
            <person name="Daghino S."/>
            <person name="Barry K.W."/>
            <person name="Cichocki N."/>
            <person name="Clum A."/>
            <person name="Dockter R.B."/>
            <person name="Hainaut M."/>
            <person name="Kuo R.C."/>
            <person name="LaButti K."/>
            <person name="Lindahl B.D."/>
            <person name="Lindquist E.A."/>
            <person name="Lipzen A."/>
            <person name="Khouja H.R."/>
            <person name="Magnuson J."/>
            <person name="Murat C."/>
            <person name="Ohm R.A."/>
            <person name="Singer S.W."/>
            <person name="Spatafora J.W."/>
            <person name="Wang M."/>
            <person name="Veneault-Fourrey C."/>
            <person name="Henrissat B."/>
            <person name="Grigoriev I.V."/>
            <person name="Martin F.M."/>
            <person name="Perotto S."/>
        </authorList>
    </citation>
    <scope>NUCLEOTIDE SEQUENCE [LARGE SCALE GENOMIC DNA]</scope>
    <source>
        <strain evidence="2 3">ATCC 22711</strain>
    </source>
</reference>
<organism evidence="2 3">
    <name type="scientific">Amorphotheca resinae ATCC 22711</name>
    <dbReference type="NCBI Taxonomy" id="857342"/>
    <lineage>
        <taxon>Eukaryota</taxon>
        <taxon>Fungi</taxon>
        <taxon>Dikarya</taxon>
        <taxon>Ascomycota</taxon>
        <taxon>Pezizomycotina</taxon>
        <taxon>Leotiomycetes</taxon>
        <taxon>Helotiales</taxon>
        <taxon>Amorphothecaceae</taxon>
        <taxon>Amorphotheca</taxon>
    </lineage>
</organism>
<dbReference type="InParanoid" id="A0A2T3B365"/>
<evidence type="ECO:0000313" key="3">
    <source>
        <dbReference type="Proteomes" id="UP000241818"/>
    </source>
</evidence>
<dbReference type="GO" id="GO:0016020">
    <property type="term" value="C:membrane"/>
    <property type="evidence" value="ECO:0007669"/>
    <property type="project" value="TreeGrafter"/>
</dbReference>
<dbReference type="STRING" id="857342.A0A2T3B365"/>
<gene>
    <name evidence="2" type="ORF">M430DRAFT_34459</name>
</gene>
<dbReference type="Proteomes" id="UP000241818">
    <property type="component" value="Unassembled WGS sequence"/>
</dbReference>
<dbReference type="PANTHER" id="PTHR43798">
    <property type="entry name" value="MONOACYLGLYCEROL LIPASE"/>
    <property type="match status" value="1"/>
</dbReference>